<dbReference type="PANTHER" id="PTHR10039:SF5">
    <property type="entry name" value="NACHT DOMAIN-CONTAINING PROTEIN"/>
    <property type="match status" value="1"/>
</dbReference>
<dbReference type="OrthoDB" id="443402at2759"/>
<sequence>MKFAMRHPCTLRLLETYDSKPWIVAGYFFHDRGTTIQKSVRGFLGELLYQILDQRKDLFYIVLPIFSQLLDLQPSKLGQSDIWDREKLEEVLVLFGTMAKADINLCVFVNALDEHDSNHKSLFSTLSKLQNLTPSKYAQGRLSAELRSGVSYKGKAELNGLIADVIMRAQGVFLWVRLVVDEMIEGLCEGDTIHELRSLLSTIPRFEKQHVVMGSGEEDSVIFIRHENIASSNKAGGLDERSPVQFIHQPVKEFMQTGEGYAVIREGLAEDLQESGTVLMFRYILGLISNFVSEDADLDASRFVVDNFVRYAQSYEQGEHQRASN</sequence>
<feature type="domain" description="Nephrocystin 3-like N-terminal" evidence="2">
    <location>
        <begin position="25"/>
        <end position="133"/>
    </location>
</feature>
<organism evidence="3 4">
    <name type="scientific">Hyaloscypha hepaticicola</name>
    <dbReference type="NCBI Taxonomy" id="2082293"/>
    <lineage>
        <taxon>Eukaryota</taxon>
        <taxon>Fungi</taxon>
        <taxon>Dikarya</taxon>
        <taxon>Ascomycota</taxon>
        <taxon>Pezizomycotina</taxon>
        <taxon>Leotiomycetes</taxon>
        <taxon>Helotiales</taxon>
        <taxon>Hyaloscyphaceae</taxon>
        <taxon>Hyaloscypha</taxon>
    </lineage>
</organism>
<dbReference type="STRING" id="1745343.A0A2J6PGD0"/>
<keyword evidence="4" id="KW-1185">Reference proteome</keyword>
<evidence type="ECO:0000256" key="1">
    <source>
        <dbReference type="ARBA" id="ARBA00022737"/>
    </source>
</evidence>
<evidence type="ECO:0000313" key="4">
    <source>
        <dbReference type="Proteomes" id="UP000235672"/>
    </source>
</evidence>
<evidence type="ECO:0000259" key="2">
    <source>
        <dbReference type="Pfam" id="PF24883"/>
    </source>
</evidence>
<accession>A0A2J6PGD0</accession>
<dbReference type="AlphaFoldDB" id="A0A2J6PGD0"/>
<gene>
    <name evidence="3" type="ORF">NA56DRAFT_695039</name>
</gene>
<dbReference type="PANTHER" id="PTHR10039">
    <property type="entry name" value="AMELOGENIN"/>
    <property type="match status" value="1"/>
</dbReference>
<name>A0A2J6PGD0_9HELO</name>
<keyword evidence="1" id="KW-0677">Repeat</keyword>
<dbReference type="InterPro" id="IPR056884">
    <property type="entry name" value="NPHP3-like_N"/>
</dbReference>
<protein>
    <recommendedName>
        <fullName evidence="2">Nephrocystin 3-like N-terminal domain-containing protein</fullName>
    </recommendedName>
</protein>
<dbReference type="Proteomes" id="UP000235672">
    <property type="component" value="Unassembled WGS sequence"/>
</dbReference>
<evidence type="ECO:0000313" key="3">
    <source>
        <dbReference type="EMBL" id="PMD13084.1"/>
    </source>
</evidence>
<dbReference type="EMBL" id="KZ613536">
    <property type="protein sequence ID" value="PMD13084.1"/>
    <property type="molecule type" value="Genomic_DNA"/>
</dbReference>
<dbReference type="Pfam" id="PF24883">
    <property type="entry name" value="NPHP3_N"/>
    <property type="match status" value="1"/>
</dbReference>
<reference evidence="3 4" key="1">
    <citation type="submission" date="2016-05" db="EMBL/GenBank/DDBJ databases">
        <title>A degradative enzymes factory behind the ericoid mycorrhizal symbiosis.</title>
        <authorList>
            <consortium name="DOE Joint Genome Institute"/>
            <person name="Martino E."/>
            <person name="Morin E."/>
            <person name="Grelet G."/>
            <person name="Kuo A."/>
            <person name="Kohler A."/>
            <person name="Daghino S."/>
            <person name="Barry K."/>
            <person name="Choi C."/>
            <person name="Cichocki N."/>
            <person name="Clum A."/>
            <person name="Copeland A."/>
            <person name="Hainaut M."/>
            <person name="Haridas S."/>
            <person name="Labutti K."/>
            <person name="Lindquist E."/>
            <person name="Lipzen A."/>
            <person name="Khouja H.-R."/>
            <person name="Murat C."/>
            <person name="Ohm R."/>
            <person name="Olson A."/>
            <person name="Spatafora J."/>
            <person name="Veneault-Fourrey C."/>
            <person name="Henrissat B."/>
            <person name="Grigoriev I."/>
            <person name="Martin F."/>
            <person name="Perotto S."/>
        </authorList>
    </citation>
    <scope>NUCLEOTIDE SEQUENCE [LARGE SCALE GENOMIC DNA]</scope>
    <source>
        <strain evidence="3 4">UAMH 7357</strain>
    </source>
</reference>
<proteinExistence type="predicted"/>